<dbReference type="AlphaFoldDB" id="A0AAV2ZWV7"/>
<keyword evidence="2" id="KW-1185">Reference proteome</keyword>
<reference evidence="1" key="1">
    <citation type="thesis" date="2020" institute="ProQuest LLC" country="789 East Eisenhower Parkway, Ann Arbor, MI, USA">
        <title>Comparative Genomics and Chromosome Evolution.</title>
        <authorList>
            <person name="Mudd A.B."/>
        </authorList>
    </citation>
    <scope>NUCLEOTIDE SEQUENCE</scope>
    <source>
        <strain evidence="1">1538</strain>
        <tissue evidence="1">Blood</tissue>
    </source>
</reference>
<proteinExistence type="predicted"/>
<organism evidence="1 2">
    <name type="scientific">Pyxicephalus adspersus</name>
    <name type="common">African bullfrog</name>
    <dbReference type="NCBI Taxonomy" id="30357"/>
    <lineage>
        <taxon>Eukaryota</taxon>
        <taxon>Metazoa</taxon>
        <taxon>Chordata</taxon>
        <taxon>Craniata</taxon>
        <taxon>Vertebrata</taxon>
        <taxon>Euteleostomi</taxon>
        <taxon>Amphibia</taxon>
        <taxon>Batrachia</taxon>
        <taxon>Anura</taxon>
        <taxon>Neobatrachia</taxon>
        <taxon>Ranoidea</taxon>
        <taxon>Pyxicephalidae</taxon>
        <taxon>Pyxicephalinae</taxon>
        <taxon>Pyxicephalus</taxon>
    </lineage>
</organism>
<evidence type="ECO:0000313" key="1">
    <source>
        <dbReference type="EMBL" id="DBA23069.1"/>
    </source>
</evidence>
<protein>
    <submittedName>
        <fullName evidence="1">Uncharacterized protein</fullName>
    </submittedName>
</protein>
<dbReference type="EMBL" id="DYDO01000006">
    <property type="protein sequence ID" value="DBA23069.1"/>
    <property type="molecule type" value="Genomic_DNA"/>
</dbReference>
<accession>A0AAV2ZWV7</accession>
<sequence length="80" mass="9320">MFCHPTLQINYENVATGVFRHPHIPKTAMIFFRRNLKQKYYISTMAIFTFSLKHSTYSLATFSSTLKHGKMNSSFILTLL</sequence>
<evidence type="ECO:0000313" key="2">
    <source>
        <dbReference type="Proteomes" id="UP001181693"/>
    </source>
</evidence>
<dbReference type="Proteomes" id="UP001181693">
    <property type="component" value="Unassembled WGS sequence"/>
</dbReference>
<comment type="caution">
    <text evidence="1">The sequence shown here is derived from an EMBL/GenBank/DDBJ whole genome shotgun (WGS) entry which is preliminary data.</text>
</comment>
<gene>
    <name evidence="1" type="ORF">GDO54_014024</name>
</gene>
<name>A0AAV2ZWV7_PYXAD</name>